<gene>
    <name evidence="2" type="ORF">TSAR_012767</name>
</gene>
<feature type="compositionally biased region" description="Basic residues" evidence="1">
    <location>
        <begin position="91"/>
        <end position="101"/>
    </location>
</feature>
<evidence type="ECO:0000313" key="3">
    <source>
        <dbReference type="Proteomes" id="UP000215335"/>
    </source>
</evidence>
<name>A0A232FJN8_9HYME</name>
<dbReference type="AlphaFoldDB" id="A0A232FJN8"/>
<proteinExistence type="predicted"/>
<dbReference type="Proteomes" id="UP000215335">
    <property type="component" value="Unassembled WGS sequence"/>
</dbReference>
<reference evidence="2 3" key="1">
    <citation type="journal article" date="2017" name="Curr. Biol.">
        <title>The Evolution of Venom by Co-option of Single-Copy Genes.</title>
        <authorList>
            <person name="Martinson E.O."/>
            <person name="Mrinalini"/>
            <person name="Kelkar Y.D."/>
            <person name="Chang C.H."/>
            <person name="Werren J.H."/>
        </authorList>
    </citation>
    <scope>NUCLEOTIDE SEQUENCE [LARGE SCALE GENOMIC DNA]</scope>
    <source>
        <strain evidence="2 3">Alberta</strain>
        <tissue evidence="2">Whole body</tissue>
    </source>
</reference>
<organism evidence="2 3">
    <name type="scientific">Trichomalopsis sarcophagae</name>
    <dbReference type="NCBI Taxonomy" id="543379"/>
    <lineage>
        <taxon>Eukaryota</taxon>
        <taxon>Metazoa</taxon>
        <taxon>Ecdysozoa</taxon>
        <taxon>Arthropoda</taxon>
        <taxon>Hexapoda</taxon>
        <taxon>Insecta</taxon>
        <taxon>Pterygota</taxon>
        <taxon>Neoptera</taxon>
        <taxon>Endopterygota</taxon>
        <taxon>Hymenoptera</taxon>
        <taxon>Apocrita</taxon>
        <taxon>Proctotrupomorpha</taxon>
        <taxon>Chalcidoidea</taxon>
        <taxon>Pteromalidae</taxon>
        <taxon>Pteromalinae</taxon>
        <taxon>Trichomalopsis</taxon>
    </lineage>
</organism>
<dbReference type="EMBL" id="NNAY01000129">
    <property type="protein sequence ID" value="OXU30699.1"/>
    <property type="molecule type" value="Genomic_DNA"/>
</dbReference>
<protein>
    <submittedName>
        <fullName evidence="2">Uncharacterized protein</fullName>
    </submittedName>
</protein>
<evidence type="ECO:0000256" key="1">
    <source>
        <dbReference type="SAM" id="MobiDB-lite"/>
    </source>
</evidence>
<feature type="region of interest" description="Disordered" evidence="1">
    <location>
        <begin position="76"/>
        <end position="101"/>
    </location>
</feature>
<sequence>MEESFKKQMKVLMKPENAPGLFVDDADGKKARWQKSLLINYIIKNLNLVIEKEGYNTMVKFHPHLLDEILRTQAKKLTSKRSHEIPTGDGKHKHRKFKKPQ</sequence>
<feature type="compositionally biased region" description="Basic and acidic residues" evidence="1">
    <location>
        <begin position="81"/>
        <end position="90"/>
    </location>
</feature>
<accession>A0A232FJN8</accession>
<comment type="caution">
    <text evidence="2">The sequence shown here is derived from an EMBL/GenBank/DDBJ whole genome shotgun (WGS) entry which is preliminary data.</text>
</comment>
<keyword evidence="3" id="KW-1185">Reference proteome</keyword>
<evidence type="ECO:0000313" key="2">
    <source>
        <dbReference type="EMBL" id="OXU30699.1"/>
    </source>
</evidence>
<dbReference type="Gene3D" id="1.25.40.420">
    <property type="match status" value="1"/>
</dbReference>